<keyword evidence="12" id="KW-1133">Transmembrane helix</keyword>
<evidence type="ECO:0000256" key="5">
    <source>
        <dbReference type="ARBA" id="ARBA00022553"/>
    </source>
</evidence>
<keyword evidence="10" id="KW-0902">Two-component regulatory system</keyword>
<dbReference type="PANTHER" id="PTHR45453">
    <property type="entry name" value="PHOSPHATE REGULON SENSOR PROTEIN PHOR"/>
    <property type="match status" value="1"/>
</dbReference>
<dbReference type="SMART" id="SM00387">
    <property type="entry name" value="HATPase_c"/>
    <property type="match status" value="1"/>
</dbReference>
<evidence type="ECO:0000256" key="4">
    <source>
        <dbReference type="ARBA" id="ARBA00022475"/>
    </source>
</evidence>
<evidence type="ECO:0000256" key="12">
    <source>
        <dbReference type="SAM" id="Phobius"/>
    </source>
</evidence>
<dbReference type="InterPro" id="IPR003661">
    <property type="entry name" value="HisK_dim/P_dom"/>
</dbReference>
<dbReference type="Gene3D" id="6.10.340.10">
    <property type="match status" value="1"/>
</dbReference>
<dbReference type="Gene3D" id="1.10.287.130">
    <property type="match status" value="1"/>
</dbReference>
<dbReference type="Pfam" id="PF00512">
    <property type="entry name" value="HisKA"/>
    <property type="match status" value="1"/>
</dbReference>
<feature type="transmembrane region" description="Helical" evidence="12">
    <location>
        <begin position="50"/>
        <end position="69"/>
    </location>
</feature>
<accession>A0ABW3UN16</accession>
<dbReference type="PANTHER" id="PTHR45453:SF1">
    <property type="entry name" value="PHOSPHATE REGULON SENSOR PROTEIN PHOR"/>
    <property type="match status" value="1"/>
</dbReference>
<feature type="domain" description="HAMP" evidence="14">
    <location>
        <begin position="71"/>
        <end position="123"/>
    </location>
</feature>
<dbReference type="SMART" id="SM00304">
    <property type="entry name" value="HAMP"/>
    <property type="match status" value="1"/>
</dbReference>
<dbReference type="PRINTS" id="PR00344">
    <property type="entry name" value="BCTRLSENSOR"/>
</dbReference>
<evidence type="ECO:0000256" key="8">
    <source>
        <dbReference type="ARBA" id="ARBA00022777"/>
    </source>
</evidence>
<evidence type="ECO:0000256" key="3">
    <source>
        <dbReference type="ARBA" id="ARBA00012438"/>
    </source>
</evidence>
<feature type="domain" description="Histidine kinase" evidence="13">
    <location>
        <begin position="138"/>
        <end position="359"/>
    </location>
</feature>
<evidence type="ECO:0000256" key="11">
    <source>
        <dbReference type="ARBA" id="ARBA00023136"/>
    </source>
</evidence>
<dbReference type="SUPFAM" id="SSF158472">
    <property type="entry name" value="HAMP domain-like"/>
    <property type="match status" value="1"/>
</dbReference>
<keyword evidence="16" id="KW-1185">Reference proteome</keyword>
<feature type="transmembrane region" description="Helical" evidence="12">
    <location>
        <begin position="9"/>
        <end position="30"/>
    </location>
</feature>
<protein>
    <recommendedName>
        <fullName evidence="3">histidine kinase</fullName>
        <ecNumber evidence="3">2.7.13.3</ecNumber>
    </recommendedName>
</protein>
<gene>
    <name evidence="15" type="ORF">ACFQ4B_16435</name>
</gene>
<dbReference type="Pfam" id="PF00672">
    <property type="entry name" value="HAMP"/>
    <property type="match status" value="1"/>
</dbReference>
<dbReference type="InterPro" id="IPR005467">
    <property type="entry name" value="His_kinase_dom"/>
</dbReference>
<dbReference type="InterPro" id="IPR036097">
    <property type="entry name" value="HisK_dim/P_sf"/>
</dbReference>
<dbReference type="RefSeq" id="WP_345585830.1">
    <property type="nucleotide sequence ID" value="NZ_BAABJG010000003.1"/>
</dbReference>
<keyword evidence="11 12" id="KW-0472">Membrane</keyword>
<evidence type="ECO:0000256" key="6">
    <source>
        <dbReference type="ARBA" id="ARBA00022679"/>
    </source>
</evidence>
<dbReference type="InterPro" id="IPR004358">
    <property type="entry name" value="Sig_transdc_His_kin-like_C"/>
</dbReference>
<sequence>MKAFKVRTVLFFSLFIILTLAWLTYVIVYFAETRSIQIGAADRGPSRVGIWTASSVGLLLAALVFGYGFRRWIIKPLESMGRAARQIAEGDLDITLPPSGVREITEVRQGFDIMVAGLRESVQRQTALEEERRFFIGAIAHDLRTPLFALKGYLDGLELNIASSPEQMNHYVKVCKEKSNQLDRLVSDLLAFAKTEYMETVQQEEPIEIIDILRKSVDTLCHLSESKRISIQLDHPPAGSGQGSFIGDAYLLERAFNNLLDNAVRHTPNHGVIYVGCSYDRDRATITIRDSGPGIPEADLGRVFDPLYRGELSRNRESGGTGLGLTIAKRIFSAHGGDLTAGNHPQGGAVVTGWIPAQRDSLHTA</sequence>
<keyword evidence="7" id="KW-0547">Nucleotide-binding</keyword>
<evidence type="ECO:0000313" key="15">
    <source>
        <dbReference type="EMBL" id="MFD1221706.1"/>
    </source>
</evidence>
<keyword evidence="12" id="KW-0812">Transmembrane</keyword>
<evidence type="ECO:0000256" key="7">
    <source>
        <dbReference type="ARBA" id="ARBA00022741"/>
    </source>
</evidence>
<dbReference type="Pfam" id="PF02518">
    <property type="entry name" value="HATPase_c"/>
    <property type="match status" value="1"/>
</dbReference>
<reference evidence="16" key="1">
    <citation type="journal article" date="2019" name="Int. J. Syst. Evol. Microbiol.">
        <title>The Global Catalogue of Microorganisms (GCM) 10K type strain sequencing project: providing services to taxonomists for standard genome sequencing and annotation.</title>
        <authorList>
            <consortium name="The Broad Institute Genomics Platform"/>
            <consortium name="The Broad Institute Genome Sequencing Center for Infectious Disease"/>
            <person name="Wu L."/>
            <person name="Ma J."/>
        </authorList>
    </citation>
    <scope>NUCLEOTIDE SEQUENCE [LARGE SCALE GENOMIC DNA]</scope>
    <source>
        <strain evidence="16">CCUG 53270</strain>
    </source>
</reference>
<dbReference type="InterPro" id="IPR050351">
    <property type="entry name" value="BphY/WalK/GraS-like"/>
</dbReference>
<organism evidence="15 16">
    <name type="scientific">Paenibacillus vulneris</name>
    <dbReference type="NCBI Taxonomy" id="1133364"/>
    <lineage>
        <taxon>Bacteria</taxon>
        <taxon>Bacillati</taxon>
        <taxon>Bacillota</taxon>
        <taxon>Bacilli</taxon>
        <taxon>Bacillales</taxon>
        <taxon>Paenibacillaceae</taxon>
        <taxon>Paenibacillus</taxon>
    </lineage>
</organism>
<dbReference type="GO" id="GO:0016301">
    <property type="term" value="F:kinase activity"/>
    <property type="evidence" value="ECO:0007669"/>
    <property type="project" value="UniProtKB-KW"/>
</dbReference>
<evidence type="ECO:0000256" key="10">
    <source>
        <dbReference type="ARBA" id="ARBA00023012"/>
    </source>
</evidence>
<dbReference type="CDD" id="cd00082">
    <property type="entry name" value="HisKA"/>
    <property type="match status" value="1"/>
</dbReference>
<keyword evidence="9" id="KW-0067">ATP-binding</keyword>
<dbReference type="SUPFAM" id="SSF47384">
    <property type="entry name" value="Homodimeric domain of signal transducing histidine kinase"/>
    <property type="match status" value="1"/>
</dbReference>
<keyword evidence="4" id="KW-1003">Cell membrane</keyword>
<keyword evidence="5" id="KW-0597">Phosphoprotein</keyword>
<evidence type="ECO:0000256" key="2">
    <source>
        <dbReference type="ARBA" id="ARBA00004651"/>
    </source>
</evidence>
<keyword evidence="6" id="KW-0808">Transferase</keyword>
<evidence type="ECO:0000256" key="9">
    <source>
        <dbReference type="ARBA" id="ARBA00022840"/>
    </source>
</evidence>
<dbReference type="InterPro" id="IPR003594">
    <property type="entry name" value="HATPase_dom"/>
</dbReference>
<dbReference type="CDD" id="cd06225">
    <property type="entry name" value="HAMP"/>
    <property type="match status" value="1"/>
</dbReference>
<dbReference type="EC" id="2.7.13.3" evidence="3"/>
<comment type="caution">
    <text evidence="15">The sequence shown here is derived from an EMBL/GenBank/DDBJ whole genome shotgun (WGS) entry which is preliminary data.</text>
</comment>
<name>A0ABW3UN16_9BACL</name>
<dbReference type="SUPFAM" id="SSF55874">
    <property type="entry name" value="ATPase domain of HSP90 chaperone/DNA topoisomerase II/histidine kinase"/>
    <property type="match status" value="1"/>
</dbReference>
<evidence type="ECO:0000256" key="1">
    <source>
        <dbReference type="ARBA" id="ARBA00000085"/>
    </source>
</evidence>
<comment type="subcellular location">
    <subcellularLocation>
        <location evidence="2">Cell membrane</location>
        <topology evidence="2">Multi-pass membrane protein</topology>
    </subcellularLocation>
</comment>
<dbReference type="InterPro" id="IPR003660">
    <property type="entry name" value="HAMP_dom"/>
</dbReference>
<dbReference type="InterPro" id="IPR036890">
    <property type="entry name" value="HATPase_C_sf"/>
</dbReference>
<evidence type="ECO:0000259" key="14">
    <source>
        <dbReference type="PROSITE" id="PS50885"/>
    </source>
</evidence>
<comment type="catalytic activity">
    <reaction evidence="1">
        <text>ATP + protein L-histidine = ADP + protein N-phospho-L-histidine.</text>
        <dbReference type="EC" id="2.7.13.3"/>
    </reaction>
</comment>
<evidence type="ECO:0000313" key="16">
    <source>
        <dbReference type="Proteomes" id="UP001597180"/>
    </source>
</evidence>
<evidence type="ECO:0000259" key="13">
    <source>
        <dbReference type="PROSITE" id="PS50109"/>
    </source>
</evidence>
<dbReference type="PROSITE" id="PS50109">
    <property type="entry name" value="HIS_KIN"/>
    <property type="match status" value="1"/>
</dbReference>
<dbReference type="PROSITE" id="PS50885">
    <property type="entry name" value="HAMP"/>
    <property type="match status" value="1"/>
</dbReference>
<dbReference type="EMBL" id="JBHTLU010000019">
    <property type="protein sequence ID" value="MFD1221706.1"/>
    <property type="molecule type" value="Genomic_DNA"/>
</dbReference>
<dbReference type="SMART" id="SM00388">
    <property type="entry name" value="HisKA"/>
    <property type="match status" value="1"/>
</dbReference>
<dbReference type="Proteomes" id="UP001597180">
    <property type="component" value="Unassembled WGS sequence"/>
</dbReference>
<dbReference type="Gene3D" id="3.30.565.10">
    <property type="entry name" value="Histidine kinase-like ATPase, C-terminal domain"/>
    <property type="match status" value="1"/>
</dbReference>
<proteinExistence type="predicted"/>
<keyword evidence="8 15" id="KW-0418">Kinase</keyword>